<dbReference type="AlphaFoldDB" id="A0A1G7BA74"/>
<evidence type="ECO:0000256" key="1">
    <source>
        <dbReference type="ARBA" id="ARBA00022801"/>
    </source>
</evidence>
<dbReference type="EMBL" id="FMZW01000022">
    <property type="protein sequence ID" value="SDE23921.1"/>
    <property type="molecule type" value="Genomic_DNA"/>
</dbReference>
<accession>A0A1G7BA74</accession>
<dbReference type="RefSeq" id="WP_092085148.1">
    <property type="nucleotide sequence ID" value="NZ_FMZW01000022.1"/>
</dbReference>
<dbReference type="InterPro" id="IPR000073">
    <property type="entry name" value="AB_hydrolase_1"/>
</dbReference>
<dbReference type="SUPFAM" id="SSF53474">
    <property type="entry name" value="alpha/beta-Hydrolases"/>
    <property type="match status" value="1"/>
</dbReference>
<gene>
    <name evidence="3" type="ORF">SAMN05216337_102273</name>
</gene>
<feature type="domain" description="AB hydrolase-1" evidence="2">
    <location>
        <begin position="37"/>
        <end position="170"/>
    </location>
</feature>
<sequence length="310" mass="34804">MTALEKAFAEAATAGITQQKIDIGGLRVNVAHFGKGPPLLLLHGWPEFWLVWRPLMLRLGDSFELIAPDLRGCGDTGKPTPGPDASATAERHALDMFAVMDALDYQRFGVIGGDLGAYVMQAMSHRQPQRLTGTLYLCTPYPGLGHRYGQPGHLIEVWYQYFQQLPWAAQLVGSSRESCRLYFRHFLDHWSGDDPAVFGDLLEAYVDNFMKPGNIQGGFDWYLSSAPNRRLWLEGKLPAQPRIDVPSRFLWGRRDPLIAPEWSDRLGDYWSEPSIRFVESGHYVHAEAPGIVAEEASGFFGKLINRTDAR</sequence>
<reference evidence="3 4" key="1">
    <citation type="submission" date="2016-10" db="EMBL/GenBank/DDBJ databases">
        <authorList>
            <person name="de Groot N.N."/>
        </authorList>
    </citation>
    <scope>NUCLEOTIDE SEQUENCE [LARGE SCALE GENOMIC DNA]</scope>
    <source>
        <strain evidence="3 4">R5</strain>
    </source>
</reference>
<dbReference type="InterPro" id="IPR000639">
    <property type="entry name" value="Epox_hydrolase-like"/>
</dbReference>
<dbReference type="Pfam" id="PF00561">
    <property type="entry name" value="Abhydrolase_1"/>
    <property type="match status" value="1"/>
</dbReference>
<evidence type="ECO:0000259" key="2">
    <source>
        <dbReference type="Pfam" id="PF00561"/>
    </source>
</evidence>
<organism evidence="3 4">
    <name type="scientific">Bradyrhizobium brasilense</name>
    <dbReference type="NCBI Taxonomy" id="1419277"/>
    <lineage>
        <taxon>Bacteria</taxon>
        <taxon>Pseudomonadati</taxon>
        <taxon>Pseudomonadota</taxon>
        <taxon>Alphaproteobacteria</taxon>
        <taxon>Hyphomicrobiales</taxon>
        <taxon>Nitrobacteraceae</taxon>
        <taxon>Bradyrhizobium</taxon>
    </lineage>
</organism>
<name>A0A1G7BA74_9BRAD</name>
<proteinExistence type="predicted"/>
<dbReference type="GO" id="GO:0016787">
    <property type="term" value="F:hydrolase activity"/>
    <property type="evidence" value="ECO:0007669"/>
    <property type="project" value="UniProtKB-KW"/>
</dbReference>
<evidence type="ECO:0000313" key="4">
    <source>
        <dbReference type="Proteomes" id="UP000199245"/>
    </source>
</evidence>
<protein>
    <submittedName>
        <fullName evidence="3">Pimeloyl-ACP methyl ester carboxylesterase</fullName>
    </submittedName>
</protein>
<dbReference type="PANTHER" id="PTHR43329">
    <property type="entry name" value="EPOXIDE HYDROLASE"/>
    <property type="match status" value="1"/>
</dbReference>
<evidence type="ECO:0000313" key="3">
    <source>
        <dbReference type="EMBL" id="SDE23921.1"/>
    </source>
</evidence>
<dbReference type="Proteomes" id="UP000199245">
    <property type="component" value="Unassembled WGS sequence"/>
</dbReference>
<dbReference type="InterPro" id="IPR029058">
    <property type="entry name" value="AB_hydrolase_fold"/>
</dbReference>
<dbReference type="PRINTS" id="PR00412">
    <property type="entry name" value="EPOXHYDRLASE"/>
</dbReference>
<keyword evidence="1" id="KW-0378">Hydrolase</keyword>
<dbReference type="Gene3D" id="3.40.50.1820">
    <property type="entry name" value="alpha/beta hydrolase"/>
    <property type="match status" value="1"/>
</dbReference>